<evidence type="ECO:0000313" key="11">
    <source>
        <dbReference type="EMBL" id="CAK0803129.1"/>
    </source>
</evidence>
<dbReference type="Proteomes" id="UP001189429">
    <property type="component" value="Unassembled WGS sequence"/>
</dbReference>
<feature type="non-terminal residue" evidence="11">
    <location>
        <position position="458"/>
    </location>
</feature>
<dbReference type="InterPro" id="IPR050173">
    <property type="entry name" value="ABC_transporter_C-like"/>
</dbReference>
<dbReference type="SUPFAM" id="SSF90123">
    <property type="entry name" value="ABC transporter transmembrane region"/>
    <property type="match status" value="1"/>
</dbReference>
<comment type="subcellular location">
    <subcellularLocation>
        <location evidence="1">Endomembrane system</location>
        <topology evidence="1">Multi-pass membrane protein</topology>
    </subcellularLocation>
</comment>
<keyword evidence="2" id="KW-0813">Transport</keyword>
<reference evidence="11" key="1">
    <citation type="submission" date="2023-10" db="EMBL/GenBank/DDBJ databases">
        <authorList>
            <person name="Chen Y."/>
            <person name="Shah S."/>
            <person name="Dougan E. K."/>
            <person name="Thang M."/>
            <person name="Chan C."/>
        </authorList>
    </citation>
    <scope>NUCLEOTIDE SEQUENCE [LARGE SCALE GENOMIC DNA]</scope>
</reference>
<evidence type="ECO:0000256" key="7">
    <source>
        <dbReference type="ARBA" id="ARBA00022989"/>
    </source>
</evidence>
<evidence type="ECO:0000313" key="12">
    <source>
        <dbReference type="Proteomes" id="UP001189429"/>
    </source>
</evidence>
<proteinExistence type="predicted"/>
<evidence type="ECO:0000256" key="6">
    <source>
        <dbReference type="ARBA" id="ARBA00022840"/>
    </source>
</evidence>
<gene>
    <name evidence="11" type="ORF">PCOR1329_LOCUS10421</name>
</gene>
<keyword evidence="3 9" id="KW-0812">Transmembrane</keyword>
<protein>
    <recommendedName>
        <fullName evidence="10">ABC transmembrane type-1 domain-containing protein</fullName>
    </recommendedName>
</protein>
<evidence type="ECO:0000256" key="1">
    <source>
        <dbReference type="ARBA" id="ARBA00004127"/>
    </source>
</evidence>
<dbReference type="SUPFAM" id="SSF159034">
    <property type="entry name" value="Mib/herc2 domain-like"/>
    <property type="match status" value="1"/>
</dbReference>
<accession>A0ABN9QB65</accession>
<dbReference type="PANTHER" id="PTHR24223:SF443">
    <property type="entry name" value="MULTIDRUG-RESISTANCE LIKE PROTEIN 1, ISOFORM I"/>
    <property type="match status" value="1"/>
</dbReference>
<keyword evidence="7 9" id="KW-1133">Transmembrane helix</keyword>
<dbReference type="InterPro" id="IPR036640">
    <property type="entry name" value="ABC1_TM_sf"/>
</dbReference>
<evidence type="ECO:0000259" key="10">
    <source>
        <dbReference type="PROSITE" id="PS50929"/>
    </source>
</evidence>
<keyword evidence="5" id="KW-0547">Nucleotide-binding</keyword>
<feature type="transmembrane region" description="Helical" evidence="9">
    <location>
        <begin position="265"/>
        <end position="290"/>
    </location>
</feature>
<feature type="domain" description="ABC transmembrane type-1" evidence="10">
    <location>
        <begin position="342"/>
        <end position="458"/>
    </location>
</feature>
<feature type="transmembrane region" description="Helical" evidence="9">
    <location>
        <begin position="432"/>
        <end position="449"/>
    </location>
</feature>
<evidence type="ECO:0000256" key="5">
    <source>
        <dbReference type="ARBA" id="ARBA00022741"/>
    </source>
</evidence>
<comment type="caution">
    <text evidence="11">The sequence shown here is derived from an EMBL/GenBank/DDBJ whole genome shotgun (WGS) entry which is preliminary data.</text>
</comment>
<keyword evidence="12" id="KW-1185">Reference proteome</keyword>
<feature type="transmembrane region" description="Helical" evidence="9">
    <location>
        <begin position="405"/>
        <end position="426"/>
    </location>
</feature>
<dbReference type="EMBL" id="CAUYUJ010002955">
    <property type="protein sequence ID" value="CAK0803129.1"/>
    <property type="molecule type" value="Genomic_DNA"/>
</dbReference>
<dbReference type="InterPro" id="IPR011527">
    <property type="entry name" value="ABC1_TM_dom"/>
</dbReference>
<evidence type="ECO:0000256" key="8">
    <source>
        <dbReference type="ARBA" id="ARBA00023136"/>
    </source>
</evidence>
<name>A0ABN9QB65_9DINO</name>
<dbReference type="PROSITE" id="PS50929">
    <property type="entry name" value="ABC_TM1F"/>
    <property type="match status" value="1"/>
</dbReference>
<evidence type="ECO:0000256" key="4">
    <source>
        <dbReference type="ARBA" id="ARBA00022737"/>
    </source>
</evidence>
<evidence type="ECO:0000256" key="9">
    <source>
        <dbReference type="SAM" id="Phobius"/>
    </source>
</evidence>
<keyword evidence="4" id="KW-0677">Repeat</keyword>
<keyword evidence="8 9" id="KW-0472">Membrane</keyword>
<dbReference type="Gene3D" id="2.30.30.40">
    <property type="entry name" value="SH3 Domains"/>
    <property type="match status" value="1"/>
</dbReference>
<evidence type="ECO:0000256" key="2">
    <source>
        <dbReference type="ARBA" id="ARBA00022448"/>
    </source>
</evidence>
<dbReference type="PANTHER" id="PTHR24223">
    <property type="entry name" value="ATP-BINDING CASSETTE SUB-FAMILY C"/>
    <property type="match status" value="1"/>
</dbReference>
<keyword evidence="6" id="KW-0067">ATP-binding</keyword>
<dbReference type="Pfam" id="PF00664">
    <property type="entry name" value="ABC_membrane"/>
    <property type="match status" value="1"/>
</dbReference>
<organism evidence="11 12">
    <name type="scientific">Prorocentrum cordatum</name>
    <dbReference type="NCBI Taxonomy" id="2364126"/>
    <lineage>
        <taxon>Eukaryota</taxon>
        <taxon>Sar</taxon>
        <taxon>Alveolata</taxon>
        <taxon>Dinophyceae</taxon>
        <taxon>Prorocentrales</taxon>
        <taxon>Prorocentraceae</taxon>
        <taxon>Prorocentrum</taxon>
    </lineage>
</organism>
<dbReference type="InterPro" id="IPR037252">
    <property type="entry name" value="Mib_Herc2_sf"/>
</dbReference>
<sequence length="458" mass="50321">MVELDDAGLLSVASPLDFGAIVVRGPAWDRDDADGGSGKKGEIHVPGKQVLYTWMTTVLCGSAGGRACPQGFFNGGWWIDRSCWAIFAEYDNEGSFYRCGDEGKWDLAKIAGMRTLGDTERILSVVQVRDVCCQLLREHEFDFKLAFQQGKSVSAETLVALKLQVGQWAEASIEAIMKEHAQSVINSGPLSFSLSGINPSQGLEGSVDLPKKKRLLGRNSSAGEKGVKLLQPKVQPAGAVQAERREEGAVHLATYKSYFMAVGPWTLVVLCVALSGIMFFQNCCNLWIAYWTTEDKSKALMHSWVTLFLGHEPSAAGTFLGVYGFPRKTRSASTRCTPLSQVVLFTVSNFAGHGIEIVGGVNASWKIFQDALTGTMRRPFRWWDANPPGRVLNRFSEDVNVMDNAITNILGVIFGAVLYFVSHLIVLSLANPYSLLLLPFIGCGLEYFAKYYRTTVRE</sequence>
<dbReference type="Gene3D" id="1.20.1560.10">
    <property type="entry name" value="ABC transporter type 1, transmembrane domain"/>
    <property type="match status" value="1"/>
</dbReference>
<evidence type="ECO:0000256" key="3">
    <source>
        <dbReference type="ARBA" id="ARBA00022692"/>
    </source>
</evidence>